<comment type="similarity">
    <text evidence="1">Belongs to the microvirus G protein family.</text>
</comment>
<comment type="caution">
    <text evidence="5">The sequence shown here is derived from an EMBL/GenBank/DDBJ whole genome shotgun (WGS) entry which is preliminary data.</text>
</comment>
<reference evidence="5 6" key="1">
    <citation type="journal article" date="2011" name="J. Gen. Appl. Microbiol.">
        <title>Draft genome sequencing of the enigmatic yeast Saitoella complicata.</title>
        <authorList>
            <person name="Nishida H."/>
            <person name="Hamamoto M."/>
            <person name="Sugiyama J."/>
        </authorList>
    </citation>
    <scope>NUCLEOTIDE SEQUENCE [LARGE SCALE GENOMIC DNA]</scope>
    <source>
        <strain evidence="5 6">NRRL Y-17804</strain>
    </source>
</reference>
<name>A0A0E9NSK5_SAICN</name>
<reference evidence="5 6" key="3">
    <citation type="journal article" date="2015" name="Genome Announc.">
        <title>Draft Genome Sequence of the Archiascomycetous Yeast Saitoella complicata.</title>
        <authorList>
            <person name="Yamauchi K."/>
            <person name="Kondo S."/>
            <person name="Hamamoto M."/>
            <person name="Takahashi Y."/>
            <person name="Ogura Y."/>
            <person name="Hayashi T."/>
            <person name="Nishida H."/>
        </authorList>
    </citation>
    <scope>NUCLEOTIDE SEQUENCE [LARGE SCALE GENOMIC DNA]</scope>
    <source>
        <strain evidence="5 6">NRRL Y-17804</strain>
    </source>
</reference>
<evidence type="ECO:0000256" key="3">
    <source>
        <dbReference type="ARBA" id="ARBA00032851"/>
    </source>
</evidence>
<dbReference type="GO" id="GO:0044003">
    <property type="term" value="P:symbiont-mediated perturbation of host process"/>
    <property type="evidence" value="ECO:0007669"/>
    <property type="project" value="InterPro"/>
</dbReference>
<dbReference type="STRING" id="698492.A0A0E9NSK5"/>
<proteinExistence type="inferred from homology"/>
<dbReference type="Pfam" id="PF02305">
    <property type="entry name" value="Phage_F"/>
    <property type="match status" value="1"/>
</dbReference>
<dbReference type="GO" id="GO:0005198">
    <property type="term" value="F:structural molecule activity"/>
    <property type="evidence" value="ECO:0007669"/>
    <property type="project" value="InterPro"/>
</dbReference>
<dbReference type="SUPFAM" id="SSF88645">
    <property type="entry name" value="ssDNA viruses"/>
    <property type="match status" value="2"/>
</dbReference>
<dbReference type="InterPro" id="IPR037002">
    <property type="entry name" value="Microviridae_protein_F_sf"/>
</dbReference>
<evidence type="ECO:0000256" key="2">
    <source>
        <dbReference type="ARBA" id="ARBA00009963"/>
    </source>
</evidence>
<dbReference type="AlphaFoldDB" id="A0A0E9NSK5"/>
<dbReference type="EMBL" id="BACD03000099">
    <property type="protein sequence ID" value="GAO52862.1"/>
    <property type="molecule type" value="Genomic_DNA"/>
</dbReference>
<protein>
    <recommendedName>
        <fullName evidence="3">G protein</fullName>
    </recommendedName>
    <alternativeName>
        <fullName evidence="4">GPG</fullName>
    </alternativeName>
</protein>
<evidence type="ECO:0000256" key="1">
    <source>
        <dbReference type="ARBA" id="ARBA00007826"/>
    </source>
</evidence>
<dbReference type="InterPro" id="IPR029053">
    <property type="entry name" value="Viral_coat"/>
</dbReference>
<organism evidence="5 6">
    <name type="scientific">Saitoella complicata (strain BCRC 22490 / CBS 7301 / JCM 7358 / NBRC 10748 / NRRL Y-17804)</name>
    <dbReference type="NCBI Taxonomy" id="698492"/>
    <lineage>
        <taxon>Eukaryota</taxon>
        <taxon>Fungi</taxon>
        <taxon>Dikarya</taxon>
        <taxon>Ascomycota</taxon>
        <taxon>Taphrinomycotina</taxon>
        <taxon>Taphrinomycotina incertae sedis</taxon>
        <taxon>Saitoella</taxon>
    </lineage>
</organism>
<reference evidence="5 6" key="2">
    <citation type="journal article" date="2014" name="J. Gen. Appl. Microbiol.">
        <title>The early diverging ascomycetous budding yeast Saitoella complicata has three histone deacetylases belonging to the Clr6, Hos2, and Rpd3 lineages.</title>
        <authorList>
            <person name="Nishida H."/>
            <person name="Matsumoto T."/>
            <person name="Kondo S."/>
            <person name="Hamamoto M."/>
            <person name="Yoshikawa H."/>
        </authorList>
    </citation>
    <scope>NUCLEOTIDE SEQUENCE [LARGE SCALE GENOMIC DNA]</scope>
    <source>
        <strain evidence="5 6">NRRL Y-17804</strain>
    </source>
</reference>
<evidence type="ECO:0000313" key="5">
    <source>
        <dbReference type="EMBL" id="GAO52862.1"/>
    </source>
</evidence>
<evidence type="ECO:0000313" key="6">
    <source>
        <dbReference type="Proteomes" id="UP000033140"/>
    </source>
</evidence>
<dbReference type="Pfam" id="PF02306">
    <property type="entry name" value="Phage_G"/>
    <property type="match status" value="1"/>
</dbReference>
<dbReference type="Proteomes" id="UP000033140">
    <property type="component" value="Unassembled WGS sequence"/>
</dbReference>
<sequence length="429" mass="47969">MTTSTTSIDIMGLQAAYANLHTDQERDYFMQRYHDVISSFGGKTSYDADNRPLLVMRSNLWASGYDVDGTDQTSLGQFSGRVQQTYKHSVPRFFVPEHGTMFTLALVRFPPTATKEIQYLNAKGALTYTDIAGDPVLYGNLPPREISMKDVFRSGDSSKKFKIAEGQWYRYAPSYVSPAYHLLEGFPFIQEPPSGDLQERVLIRHHDYDQCFQSVQLLQWNSQVKFNVTVYRNLPTTRDSIMTSAVGFLLRSLIMFQTFISRHNSNFFSDKLVLTSVTPASSAPVLQTPKATSSTLYFDSLTVNAGNGGFLHCIQMDTSVNAANQVVSVGADIAFDADPKFFACLVRFESSSVPTTLPTAYDVYPLDGRHDGGYYTVKDCVTIDVLPRTPGNNVYVGFMVWSNFTATKCRGLVSLNQVIKEIICLQPLK</sequence>
<accession>A0A0E9NSK5</accession>
<gene>
    <name evidence="5" type="ORF">G7K_6928-t1</name>
</gene>
<dbReference type="Gene3D" id="2.60.120.20">
    <property type="match status" value="1"/>
</dbReference>
<dbReference type="InterPro" id="IPR016184">
    <property type="entry name" value="Capsid/spike_ssDNA_virus"/>
</dbReference>
<dbReference type="InterPro" id="IPR003515">
    <property type="entry name" value="Spike_G"/>
</dbReference>
<evidence type="ECO:0000256" key="4">
    <source>
        <dbReference type="ARBA" id="ARBA00032966"/>
    </source>
</evidence>
<dbReference type="Gene3D" id="2.60.169.10">
    <property type="entry name" value="Microviridae F protein"/>
    <property type="match status" value="1"/>
</dbReference>
<keyword evidence="6" id="KW-1185">Reference proteome</keyword>
<dbReference type="InterPro" id="IPR003514">
    <property type="entry name" value="Microviridae_protein_F"/>
</dbReference>
<comment type="similarity">
    <text evidence="2">Belongs to the microviridae F protein family.</text>
</comment>